<protein>
    <submittedName>
        <fullName evidence="1">Uncharacterized protein</fullName>
    </submittedName>
</protein>
<dbReference type="Proteomes" id="UP000252519">
    <property type="component" value="Unassembled WGS sequence"/>
</dbReference>
<dbReference type="Gene3D" id="3.40.190.10">
    <property type="entry name" value="Periplasmic binding protein-like II"/>
    <property type="match status" value="2"/>
</dbReference>
<organism evidence="1 2">
    <name type="scientific">Ancylostoma caninum</name>
    <name type="common">Dog hookworm</name>
    <dbReference type="NCBI Taxonomy" id="29170"/>
    <lineage>
        <taxon>Eukaryota</taxon>
        <taxon>Metazoa</taxon>
        <taxon>Ecdysozoa</taxon>
        <taxon>Nematoda</taxon>
        <taxon>Chromadorea</taxon>
        <taxon>Rhabditida</taxon>
        <taxon>Rhabditina</taxon>
        <taxon>Rhabditomorpha</taxon>
        <taxon>Strongyloidea</taxon>
        <taxon>Ancylostomatidae</taxon>
        <taxon>Ancylostomatinae</taxon>
        <taxon>Ancylostoma</taxon>
    </lineage>
</organism>
<gene>
    <name evidence="1" type="ORF">ANCCAN_14919</name>
</gene>
<comment type="caution">
    <text evidence="1">The sequence shown here is derived from an EMBL/GenBank/DDBJ whole genome shotgun (WGS) entry which is preliminary data.</text>
</comment>
<accession>A0A368G3Z1</accession>
<dbReference type="EMBL" id="JOJR01000353">
    <property type="protein sequence ID" value="RCN39163.1"/>
    <property type="molecule type" value="Genomic_DNA"/>
</dbReference>
<dbReference type="SUPFAM" id="SSF53850">
    <property type="entry name" value="Periplasmic binding protein-like II"/>
    <property type="match status" value="1"/>
</dbReference>
<dbReference type="STRING" id="29170.A0A368G3Z1"/>
<evidence type="ECO:0000313" key="1">
    <source>
        <dbReference type="EMBL" id="RCN39163.1"/>
    </source>
</evidence>
<proteinExistence type="predicted"/>
<dbReference type="OrthoDB" id="5984008at2759"/>
<keyword evidence="2" id="KW-1185">Reference proteome</keyword>
<evidence type="ECO:0000313" key="2">
    <source>
        <dbReference type="Proteomes" id="UP000252519"/>
    </source>
</evidence>
<name>A0A368G3Z1_ANCCA</name>
<dbReference type="AlphaFoldDB" id="A0A368G3Z1"/>
<reference evidence="1 2" key="1">
    <citation type="submission" date="2014-10" db="EMBL/GenBank/DDBJ databases">
        <title>Draft genome of the hookworm Ancylostoma caninum.</title>
        <authorList>
            <person name="Mitreva M."/>
        </authorList>
    </citation>
    <scope>NUCLEOTIDE SEQUENCE [LARGE SCALE GENOMIC DNA]</scope>
    <source>
        <strain evidence="1 2">Baltimore</strain>
    </source>
</reference>
<sequence>MAEIEERFYNIWKEMSLNESMSPRDRARLAVWDYPVSDKFTNMWRTEVLHKFSECEQLCGGSSTSRGNLVPGDATEIKYAALTNCKLQQVGTEFSRKPYAIAVQTGNVLKDQISSA</sequence>